<dbReference type="AlphaFoldDB" id="A0A453LEL2"/>
<reference evidence="1" key="3">
    <citation type="journal article" date="2017" name="Nature">
        <title>Genome sequence of the progenitor of the wheat D genome Aegilops tauschii.</title>
        <authorList>
            <person name="Luo M.C."/>
            <person name="Gu Y.Q."/>
            <person name="Puiu D."/>
            <person name="Wang H."/>
            <person name="Twardziok S.O."/>
            <person name="Deal K.R."/>
            <person name="Huo N."/>
            <person name="Zhu T."/>
            <person name="Wang L."/>
            <person name="Wang Y."/>
            <person name="McGuire P.E."/>
            <person name="Liu S."/>
            <person name="Long H."/>
            <person name="Ramasamy R.K."/>
            <person name="Rodriguez J.C."/>
            <person name="Van S.L."/>
            <person name="Yuan L."/>
            <person name="Wang Z."/>
            <person name="Xia Z."/>
            <person name="Xiao L."/>
            <person name="Anderson O.D."/>
            <person name="Ouyang S."/>
            <person name="Liang Y."/>
            <person name="Zimin A.V."/>
            <person name="Pertea G."/>
            <person name="Qi P."/>
            <person name="Bennetzen J.L."/>
            <person name="Dai X."/>
            <person name="Dawson M.W."/>
            <person name="Muller H.G."/>
            <person name="Kugler K."/>
            <person name="Rivarola-Duarte L."/>
            <person name="Spannagl M."/>
            <person name="Mayer K.F.X."/>
            <person name="Lu F.H."/>
            <person name="Bevan M.W."/>
            <person name="Leroy P."/>
            <person name="Li P."/>
            <person name="You F.M."/>
            <person name="Sun Q."/>
            <person name="Liu Z."/>
            <person name="Lyons E."/>
            <person name="Wicker T."/>
            <person name="Salzberg S.L."/>
            <person name="Devos K.M."/>
            <person name="Dvorak J."/>
        </authorList>
    </citation>
    <scope>NUCLEOTIDE SEQUENCE [LARGE SCALE GENOMIC DNA]</scope>
    <source>
        <strain evidence="1">cv. AL8/78</strain>
    </source>
</reference>
<reference evidence="1" key="4">
    <citation type="submission" date="2019-03" db="UniProtKB">
        <authorList>
            <consortium name="EnsemblPlants"/>
        </authorList>
    </citation>
    <scope>IDENTIFICATION</scope>
</reference>
<evidence type="ECO:0000313" key="1">
    <source>
        <dbReference type="EnsemblPlants" id="AET5Gv20734300.17"/>
    </source>
</evidence>
<dbReference type="Proteomes" id="UP000015105">
    <property type="component" value="Chromosome 5D"/>
</dbReference>
<reference evidence="1" key="5">
    <citation type="journal article" date="2021" name="G3 (Bethesda)">
        <title>Aegilops tauschii genome assembly Aet v5.0 features greater sequence contiguity and improved annotation.</title>
        <authorList>
            <person name="Wang L."/>
            <person name="Zhu T."/>
            <person name="Rodriguez J.C."/>
            <person name="Deal K.R."/>
            <person name="Dubcovsky J."/>
            <person name="McGuire P.E."/>
            <person name="Lux T."/>
            <person name="Spannagl M."/>
            <person name="Mayer K.F.X."/>
            <person name="Baldrich P."/>
            <person name="Meyers B.C."/>
            <person name="Huo N."/>
            <person name="Gu Y.Q."/>
            <person name="Zhou H."/>
            <person name="Devos K.M."/>
            <person name="Bennetzen J.L."/>
            <person name="Unver T."/>
            <person name="Budak H."/>
            <person name="Gulick P.J."/>
            <person name="Galiba G."/>
            <person name="Kalapos B."/>
            <person name="Nelson D.R."/>
            <person name="Li P."/>
            <person name="You F.M."/>
            <person name="Luo M.C."/>
            <person name="Dvorak J."/>
        </authorList>
    </citation>
    <scope>NUCLEOTIDE SEQUENCE [LARGE SCALE GENOMIC DNA]</scope>
    <source>
        <strain evidence="1">cv. AL8/78</strain>
    </source>
</reference>
<keyword evidence="2" id="KW-1185">Reference proteome</keyword>
<dbReference type="Gramene" id="AET5Gv20734300.17">
    <property type="protein sequence ID" value="AET5Gv20734300.17"/>
    <property type="gene ID" value="AET5Gv20734300"/>
</dbReference>
<proteinExistence type="predicted"/>
<organism evidence="1 2">
    <name type="scientific">Aegilops tauschii subsp. strangulata</name>
    <name type="common">Goatgrass</name>
    <dbReference type="NCBI Taxonomy" id="200361"/>
    <lineage>
        <taxon>Eukaryota</taxon>
        <taxon>Viridiplantae</taxon>
        <taxon>Streptophyta</taxon>
        <taxon>Embryophyta</taxon>
        <taxon>Tracheophyta</taxon>
        <taxon>Spermatophyta</taxon>
        <taxon>Magnoliopsida</taxon>
        <taxon>Liliopsida</taxon>
        <taxon>Poales</taxon>
        <taxon>Poaceae</taxon>
        <taxon>BOP clade</taxon>
        <taxon>Pooideae</taxon>
        <taxon>Triticodae</taxon>
        <taxon>Triticeae</taxon>
        <taxon>Triticinae</taxon>
        <taxon>Aegilops</taxon>
    </lineage>
</organism>
<protein>
    <submittedName>
        <fullName evidence="1">Uncharacterized protein</fullName>
    </submittedName>
</protein>
<dbReference type="EnsemblPlants" id="AET5Gv20734300.17">
    <property type="protein sequence ID" value="AET5Gv20734300.17"/>
    <property type="gene ID" value="AET5Gv20734300"/>
</dbReference>
<name>A0A453LEL2_AEGTS</name>
<evidence type="ECO:0000313" key="2">
    <source>
        <dbReference type="Proteomes" id="UP000015105"/>
    </source>
</evidence>
<sequence>MGGFRCGCMEAFVKLVSDQFCSLFSGYHPLALFCQEAFSSFVRMSKMQHADALLVLFILAKK</sequence>
<reference evidence="2" key="1">
    <citation type="journal article" date="2014" name="Science">
        <title>Ancient hybridizations among the ancestral genomes of bread wheat.</title>
        <authorList>
            <consortium name="International Wheat Genome Sequencing Consortium,"/>
            <person name="Marcussen T."/>
            <person name="Sandve S.R."/>
            <person name="Heier L."/>
            <person name="Spannagl M."/>
            <person name="Pfeifer M."/>
            <person name="Jakobsen K.S."/>
            <person name="Wulff B.B."/>
            <person name="Steuernagel B."/>
            <person name="Mayer K.F."/>
            <person name="Olsen O.A."/>
        </authorList>
    </citation>
    <scope>NUCLEOTIDE SEQUENCE [LARGE SCALE GENOMIC DNA]</scope>
    <source>
        <strain evidence="2">cv. AL8/78</strain>
    </source>
</reference>
<reference evidence="2" key="2">
    <citation type="journal article" date="2017" name="Nat. Plants">
        <title>The Aegilops tauschii genome reveals multiple impacts of transposons.</title>
        <authorList>
            <person name="Zhao G."/>
            <person name="Zou C."/>
            <person name="Li K."/>
            <person name="Wang K."/>
            <person name="Li T."/>
            <person name="Gao L."/>
            <person name="Zhang X."/>
            <person name="Wang H."/>
            <person name="Yang Z."/>
            <person name="Liu X."/>
            <person name="Jiang W."/>
            <person name="Mao L."/>
            <person name="Kong X."/>
            <person name="Jiao Y."/>
            <person name="Jia J."/>
        </authorList>
    </citation>
    <scope>NUCLEOTIDE SEQUENCE [LARGE SCALE GENOMIC DNA]</scope>
    <source>
        <strain evidence="2">cv. AL8/78</strain>
    </source>
</reference>
<accession>A0A453LEL2</accession>